<feature type="compositionally biased region" description="Basic and acidic residues" evidence="1">
    <location>
        <begin position="145"/>
        <end position="166"/>
    </location>
</feature>
<evidence type="ECO:0000313" key="3">
    <source>
        <dbReference type="Proteomes" id="UP000735302"/>
    </source>
</evidence>
<feature type="compositionally biased region" description="Basic and acidic residues" evidence="1">
    <location>
        <begin position="84"/>
        <end position="97"/>
    </location>
</feature>
<feature type="region of interest" description="Disordered" evidence="1">
    <location>
        <begin position="84"/>
        <end position="175"/>
    </location>
</feature>
<feature type="compositionally biased region" description="Basic residues" evidence="1">
    <location>
        <begin position="98"/>
        <end position="123"/>
    </location>
</feature>
<dbReference type="Proteomes" id="UP000735302">
    <property type="component" value="Unassembled WGS sequence"/>
</dbReference>
<keyword evidence="3" id="KW-1185">Reference proteome</keyword>
<reference evidence="2 3" key="1">
    <citation type="journal article" date="2021" name="Elife">
        <title>Chloroplast acquisition without the gene transfer in kleptoplastic sea slugs, Plakobranchus ocellatus.</title>
        <authorList>
            <person name="Maeda T."/>
            <person name="Takahashi S."/>
            <person name="Yoshida T."/>
            <person name="Shimamura S."/>
            <person name="Takaki Y."/>
            <person name="Nagai Y."/>
            <person name="Toyoda A."/>
            <person name="Suzuki Y."/>
            <person name="Arimoto A."/>
            <person name="Ishii H."/>
            <person name="Satoh N."/>
            <person name="Nishiyama T."/>
            <person name="Hasebe M."/>
            <person name="Maruyama T."/>
            <person name="Minagawa J."/>
            <person name="Obokata J."/>
            <person name="Shigenobu S."/>
        </authorList>
    </citation>
    <scope>NUCLEOTIDE SEQUENCE [LARGE SCALE GENOMIC DNA]</scope>
</reference>
<organism evidence="2 3">
    <name type="scientific">Plakobranchus ocellatus</name>
    <dbReference type="NCBI Taxonomy" id="259542"/>
    <lineage>
        <taxon>Eukaryota</taxon>
        <taxon>Metazoa</taxon>
        <taxon>Spiralia</taxon>
        <taxon>Lophotrochozoa</taxon>
        <taxon>Mollusca</taxon>
        <taxon>Gastropoda</taxon>
        <taxon>Heterobranchia</taxon>
        <taxon>Euthyneura</taxon>
        <taxon>Panpulmonata</taxon>
        <taxon>Sacoglossa</taxon>
        <taxon>Placobranchoidea</taxon>
        <taxon>Plakobranchidae</taxon>
        <taxon>Plakobranchus</taxon>
    </lineage>
</organism>
<feature type="region of interest" description="Disordered" evidence="1">
    <location>
        <begin position="1"/>
        <end position="21"/>
    </location>
</feature>
<gene>
    <name evidence="2" type="ORF">PoB_001898200</name>
</gene>
<name>A0AAV3ZB44_9GAST</name>
<evidence type="ECO:0000256" key="1">
    <source>
        <dbReference type="SAM" id="MobiDB-lite"/>
    </source>
</evidence>
<sequence length="802" mass="89446">MASLDNSFRMESERTSSSQSYCHTLCESEANSSYEIEADPSLIPGKVPPAAKLASTTSDFGRERGAVQSKEPCVPIDRNYEIEHKEAKETKSKDVSRVTKRCNRRLKQRSGHKNKRVRHRSATHRSQTVESGPVAKTQPRYDSPLGHEREPKLNTRVNHNEPTEHAKRPKSSPTVTLKTLLDKSKIKTTGENKRKNVIFSPPFNTSGDLNLVGTKVEIRKRPAEGQQAYHHLSKEADTKAIAGHQVLVVDYTCGNADPERGQSIFESRYKRKARKKIRGPVLKVFKYNLSGHRENAIVIGRGSRNVSVKVLKKKSQDETQSRRRRRKVNTNQQRSIARSPAAITRLWRLVDNTARLREKAKLAKTPLAKQISLPDTQSNLISQAMKGSPSILDKIVKPWKSTSSLPSAAEARMEDVREGCAVSSLKTTRLRSVEHAEHTDKKSLSQVVENSRIESTDCEVPSCCDFHGCRLPESFPKREHRILNDLQDSTMNMSIEAKNTQLHLTSPRTDLGPIKTKHFTAAENPHFSSLEAWSLNTPTQQSINDLRRHNRRRVKENQTKLSTLGCVPKKTSNSQVMASDMCAKTTNECEQAISRTRVLKDCVPVATTPATEPRPVETLPPALTSKTKSPGGGANRRKPRKTLTQSIVSKEISPRKPSHVQAGCPEGQRESLPRGGMCEAFNQTNKMLPEDDANSSVLKANEKSPNLGGAKDFVSASDSQLKKPTLWRKLSPELPKDTNLPDCGVSLISVSLSTPSESKDSSSVGFDKFLKDEELQPRGIPVERFGSFLFKPFRKTVIFHGL</sequence>
<proteinExistence type="predicted"/>
<feature type="region of interest" description="Disordered" evidence="1">
    <location>
        <begin position="608"/>
        <end position="674"/>
    </location>
</feature>
<comment type="caution">
    <text evidence="2">The sequence shown here is derived from an EMBL/GenBank/DDBJ whole genome shotgun (WGS) entry which is preliminary data.</text>
</comment>
<accession>A0AAV3ZB44</accession>
<feature type="region of interest" description="Disordered" evidence="1">
    <location>
        <begin position="308"/>
        <end position="336"/>
    </location>
</feature>
<dbReference type="EMBL" id="BLXT01002252">
    <property type="protein sequence ID" value="GFN92476.1"/>
    <property type="molecule type" value="Genomic_DNA"/>
</dbReference>
<protein>
    <submittedName>
        <fullName evidence="2">Uncharacterized protein</fullName>
    </submittedName>
</protein>
<feature type="region of interest" description="Disordered" evidence="1">
    <location>
        <begin position="39"/>
        <end position="72"/>
    </location>
</feature>
<dbReference type="AlphaFoldDB" id="A0AAV3ZB44"/>
<evidence type="ECO:0000313" key="2">
    <source>
        <dbReference type="EMBL" id="GFN92476.1"/>
    </source>
</evidence>